<organism evidence="1 2">
    <name type="scientific">Sagittula stellata (strain ATCC 700073 / DSM 11524 / E-37)</name>
    <dbReference type="NCBI Taxonomy" id="388399"/>
    <lineage>
        <taxon>Bacteria</taxon>
        <taxon>Pseudomonadati</taxon>
        <taxon>Pseudomonadota</taxon>
        <taxon>Alphaproteobacteria</taxon>
        <taxon>Rhodobacterales</taxon>
        <taxon>Roseobacteraceae</taxon>
        <taxon>Sagittula</taxon>
    </lineage>
</organism>
<evidence type="ECO:0008006" key="3">
    <source>
        <dbReference type="Google" id="ProtNLM"/>
    </source>
</evidence>
<dbReference type="GO" id="GO:0020037">
    <property type="term" value="F:heme binding"/>
    <property type="evidence" value="ECO:0007669"/>
    <property type="project" value="InterPro"/>
</dbReference>
<dbReference type="AlphaFoldDB" id="A3JYE6"/>
<sequence>MPGGAELVKRLGAKGFDPGMPAFDDMLSDAEIWNIVTYIHDQWPEEIRALQASRNPPHE</sequence>
<comment type="caution">
    <text evidence="1">The sequence shown here is derived from an EMBL/GenBank/DDBJ whole genome shotgun (WGS) entry which is preliminary data.</text>
</comment>
<dbReference type="InterPro" id="IPR036909">
    <property type="entry name" value="Cyt_c-like_dom_sf"/>
</dbReference>
<reference evidence="1 2" key="1">
    <citation type="submission" date="2006-06" db="EMBL/GenBank/DDBJ databases">
        <authorList>
            <person name="Moran M.A."/>
            <person name="Ferriera S."/>
            <person name="Johnson J."/>
            <person name="Kravitz S."/>
            <person name="Beeson K."/>
            <person name="Sutton G."/>
            <person name="Rogers Y.-H."/>
            <person name="Friedman R."/>
            <person name="Frazier M."/>
            <person name="Venter J.C."/>
        </authorList>
    </citation>
    <scope>NUCLEOTIDE SEQUENCE [LARGE SCALE GENOMIC DNA]</scope>
    <source>
        <strain evidence="1 2">E-37</strain>
    </source>
</reference>
<proteinExistence type="predicted"/>
<evidence type="ECO:0000313" key="1">
    <source>
        <dbReference type="EMBL" id="EBA10532.1"/>
    </source>
</evidence>
<dbReference type="Proteomes" id="UP000005713">
    <property type="component" value="Unassembled WGS sequence"/>
</dbReference>
<protein>
    <recommendedName>
        <fullName evidence="3">Cytochrome c domain-containing protein</fullName>
    </recommendedName>
</protein>
<name>A3JYE6_SAGS3</name>
<dbReference type="GO" id="GO:0009055">
    <property type="term" value="F:electron transfer activity"/>
    <property type="evidence" value="ECO:0007669"/>
    <property type="project" value="InterPro"/>
</dbReference>
<accession>A3JYE6</accession>
<gene>
    <name evidence="1" type="ORF">SSE37_21042</name>
</gene>
<dbReference type="Gene3D" id="1.10.760.10">
    <property type="entry name" value="Cytochrome c-like domain"/>
    <property type="match status" value="1"/>
</dbReference>
<dbReference type="EMBL" id="AAYA01000001">
    <property type="protein sequence ID" value="EBA10532.1"/>
    <property type="molecule type" value="Genomic_DNA"/>
</dbReference>
<keyword evidence="2" id="KW-1185">Reference proteome</keyword>
<evidence type="ECO:0000313" key="2">
    <source>
        <dbReference type="Proteomes" id="UP000005713"/>
    </source>
</evidence>
<dbReference type="SUPFAM" id="SSF46626">
    <property type="entry name" value="Cytochrome c"/>
    <property type="match status" value="1"/>
</dbReference>